<dbReference type="AlphaFoldDB" id="A0A8T0HT07"/>
<feature type="chain" id="PRO_5035847252" evidence="2">
    <location>
        <begin position="25"/>
        <end position="381"/>
    </location>
</feature>
<evidence type="ECO:0000256" key="1">
    <source>
        <dbReference type="SAM" id="MobiDB-lite"/>
    </source>
</evidence>
<protein>
    <submittedName>
        <fullName evidence="3">Uncharacterized protein</fullName>
    </submittedName>
</protein>
<evidence type="ECO:0000313" key="4">
    <source>
        <dbReference type="Proteomes" id="UP000822688"/>
    </source>
</evidence>
<dbReference type="EMBL" id="CM026426">
    <property type="protein sequence ID" value="KAG0574132.1"/>
    <property type="molecule type" value="Genomic_DNA"/>
</dbReference>
<name>A0A8T0HT07_CERPU</name>
<evidence type="ECO:0000313" key="3">
    <source>
        <dbReference type="EMBL" id="KAG0574132.1"/>
    </source>
</evidence>
<keyword evidence="2" id="KW-0732">Signal</keyword>
<reference evidence="3" key="1">
    <citation type="submission" date="2020-06" db="EMBL/GenBank/DDBJ databases">
        <title>WGS assembly of Ceratodon purpureus strain R40.</title>
        <authorList>
            <person name="Carey S.B."/>
            <person name="Jenkins J."/>
            <person name="Shu S."/>
            <person name="Lovell J.T."/>
            <person name="Sreedasyam A."/>
            <person name="Maumus F."/>
            <person name="Tiley G.P."/>
            <person name="Fernandez-Pozo N."/>
            <person name="Barry K."/>
            <person name="Chen C."/>
            <person name="Wang M."/>
            <person name="Lipzen A."/>
            <person name="Daum C."/>
            <person name="Saski C.A."/>
            <person name="Payton A.C."/>
            <person name="Mcbreen J.C."/>
            <person name="Conrad R.E."/>
            <person name="Kollar L.M."/>
            <person name="Olsson S."/>
            <person name="Huttunen S."/>
            <person name="Landis J.B."/>
            <person name="Wickett N.J."/>
            <person name="Johnson M.G."/>
            <person name="Rensing S.A."/>
            <person name="Grimwood J."/>
            <person name="Schmutz J."/>
            <person name="Mcdaniel S.F."/>
        </authorList>
    </citation>
    <scope>NUCLEOTIDE SEQUENCE</scope>
    <source>
        <strain evidence="3">R40</strain>
    </source>
</reference>
<keyword evidence="4" id="KW-1185">Reference proteome</keyword>
<feature type="region of interest" description="Disordered" evidence="1">
    <location>
        <begin position="99"/>
        <end position="121"/>
    </location>
</feature>
<dbReference type="PANTHER" id="PTHR35759:SF1">
    <property type="entry name" value="OS07G0673000 PROTEIN"/>
    <property type="match status" value="1"/>
</dbReference>
<accession>A0A8T0HT07</accession>
<proteinExistence type="predicted"/>
<feature type="signal peptide" evidence="2">
    <location>
        <begin position="1"/>
        <end position="24"/>
    </location>
</feature>
<dbReference type="Proteomes" id="UP000822688">
    <property type="component" value="Chromosome V"/>
</dbReference>
<dbReference type="PANTHER" id="PTHR35759">
    <property type="entry name" value="BNAA09G03860D PROTEIN"/>
    <property type="match status" value="1"/>
</dbReference>
<evidence type="ECO:0000256" key="2">
    <source>
        <dbReference type="SAM" id="SignalP"/>
    </source>
</evidence>
<organism evidence="3 4">
    <name type="scientific">Ceratodon purpureus</name>
    <name type="common">Fire moss</name>
    <name type="synonym">Dicranum purpureum</name>
    <dbReference type="NCBI Taxonomy" id="3225"/>
    <lineage>
        <taxon>Eukaryota</taxon>
        <taxon>Viridiplantae</taxon>
        <taxon>Streptophyta</taxon>
        <taxon>Embryophyta</taxon>
        <taxon>Bryophyta</taxon>
        <taxon>Bryophytina</taxon>
        <taxon>Bryopsida</taxon>
        <taxon>Dicranidae</taxon>
        <taxon>Pseudoditrichales</taxon>
        <taxon>Ditrichaceae</taxon>
        <taxon>Ceratodon</taxon>
    </lineage>
</organism>
<sequence length="381" mass="42339">MGGWRTSVFTLVPKLLLVPMIVLGPNQLPPTSAKLQPSFHGKNLSSSDAAATCAEELMALYSGPVRAASLSEARADELRSCVRPLVPYHEISPPLGCRGEGEADGVVPSSRRRRLQMSRSGVQSSSVDELMDVNARLLSGGVVDDDAQEKVERLVQWPPSQVLSLARRTVVFGGDPSAVLSELSPIKHPVPDVQNSTAEKCYLTKYDYGKRFEDNVINSYIVFLYHAISMLSPFVGFNVSLNRFDLFHGHMFSTYDTNRLGILFHSREYPQYDEKIFPINLGYCQKGSKIPYDKSMDLRNILWLAPLAACTDKGVCSDDWLASGVLFILDAKEGGVVYRELIPEYLDDVRTVSEEEFGYLVADVNYLNLDITPPESRVFIC</sequence>
<gene>
    <name evidence="3" type="ORF">KC19_VG236700</name>
</gene>
<comment type="caution">
    <text evidence="3">The sequence shown here is derived from an EMBL/GenBank/DDBJ whole genome shotgun (WGS) entry which is preliminary data.</text>
</comment>